<evidence type="ECO:0000313" key="3">
    <source>
        <dbReference type="Proteomes" id="UP000630097"/>
    </source>
</evidence>
<dbReference type="Gene3D" id="3.40.50.1820">
    <property type="entry name" value="alpha/beta hydrolase"/>
    <property type="match status" value="1"/>
</dbReference>
<dbReference type="InterPro" id="IPR050228">
    <property type="entry name" value="Carboxylesterase_BioH"/>
</dbReference>
<sequence>MRTLSAMILNTLEWGAGDRTAVLIHGMMGDSRSWWEIGPVLAERGYRVIAVDLPGHGRSPRHPDGDLESFAAAVLQSVTAGPALAMGHSLGGSVLAAAVSRLRPERAVYVETPFGPGRVHLDAAAFAAELEEARAARTVENLRRDRSWWSEQDVAVEAEAAKLFDVATTVSLHAGRVGGPDNTPPLVAPSLVIRADPSRYISQEAGETMRARGFEVRSVAGAGHSVWYGMHTEFMAALDGWA</sequence>
<feature type="domain" description="AB hydrolase-1" evidence="1">
    <location>
        <begin position="22"/>
        <end position="234"/>
    </location>
</feature>
<dbReference type="PANTHER" id="PTHR43194:SF2">
    <property type="entry name" value="PEROXISOMAL MEMBRANE PROTEIN LPX1"/>
    <property type="match status" value="1"/>
</dbReference>
<evidence type="ECO:0000259" key="1">
    <source>
        <dbReference type="Pfam" id="PF12697"/>
    </source>
</evidence>
<dbReference type="InterPro" id="IPR029058">
    <property type="entry name" value="AB_hydrolase_fold"/>
</dbReference>
<dbReference type="InterPro" id="IPR000073">
    <property type="entry name" value="AB_hydrolase_1"/>
</dbReference>
<dbReference type="GO" id="GO:0003824">
    <property type="term" value="F:catalytic activity"/>
    <property type="evidence" value="ECO:0007669"/>
    <property type="project" value="UniProtKB-ARBA"/>
</dbReference>
<organism evidence="2 3">
    <name type="scientific">Planotetraspora kaengkrachanensis</name>
    <dbReference type="NCBI Taxonomy" id="575193"/>
    <lineage>
        <taxon>Bacteria</taxon>
        <taxon>Bacillati</taxon>
        <taxon>Actinomycetota</taxon>
        <taxon>Actinomycetes</taxon>
        <taxon>Streptosporangiales</taxon>
        <taxon>Streptosporangiaceae</taxon>
        <taxon>Planotetraspora</taxon>
    </lineage>
</organism>
<name>A0A8J3PQW0_9ACTN</name>
<accession>A0A8J3PQW0</accession>
<dbReference type="AlphaFoldDB" id="A0A8J3PQW0"/>
<keyword evidence="3" id="KW-1185">Reference proteome</keyword>
<gene>
    <name evidence="2" type="ORF">Pka01_16390</name>
</gene>
<dbReference type="EMBL" id="BONV01000004">
    <property type="protein sequence ID" value="GIG78512.1"/>
    <property type="molecule type" value="Genomic_DNA"/>
</dbReference>
<evidence type="ECO:0000313" key="2">
    <source>
        <dbReference type="EMBL" id="GIG78512.1"/>
    </source>
</evidence>
<protein>
    <recommendedName>
        <fullName evidence="1">AB hydrolase-1 domain-containing protein</fullName>
    </recommendedName>
</protein>
<reference evidence="2 3" key="1">
    <citation type="submission" date="2021-01" db="EMBL/GenBank/DDBJ databases">
        <title>Whole genome shotgun sequence of Planotetraspora kaengkrachanensis NBRC 104272.</title>
        <authorList>
            <person name="Komaki H."/>
            <person name="Tamura T."/>
        </authorList>
    </citation>
    <scope>NUCLEOTIDE SEQUENCE [LARGE SCALE GENOMIC DNA]</scope>
    <source>
        <strain evidence="2 3">NBRC 104272</strain>
    </source>
</reference>
<dbReference type="Pfam" id="PF12697">
    <property type="entry name" value="Abhydrolase_6"/>
    <property type="match status" value="1"/>
</dbReference>
<comment type="caution">
    <text evidence="2">The sequence shown here is derived from an EMBL/GenBank/DDBJ whole genome shotgun (WGS) entry which is preliminary data.</text>
</comment>
<dbReference type="SUPFAM" id="SSF53474">
    <property type="entry name" value="alpha/beta-Hydrolases"/>
    <property type="match status" value="1"/>
</dbReference>
<dbReference type="PANTHER" id="PTHR43194">
    <property type="entry name" value="HYDROLASE ALPHA/BETA FOLD FAMILY"/>
    <property type="match status" value="1"/>
</dbReference>
<dbReference type="Proteomes" id="UP000630097">
    <property type="component" value="Unassembled WGS sequence"/>
</dbReference>
<proteinExistence type="predicted"/>